<dbReference type="EMBL" id="KZ679132">
    <property type="protein sequence ID" value="PTB76476.1"/>
    <property type="molecule type" value="Genomic_DNA"/>
</dbReference>
<dbReference type="AlphaFoldDB" id="A0A2T4C4H8"/>
<organism evidence="2 3">
    <name type="scientific">Trichoderma longibrachiatum ATCC 18648</name>
    <dbReference type="NCBI Taxonomy" id="983965"/>
    <lineage>
        <taxon>Eukaryota</taxon>
        <taxon>Fungi</taxon>
        <taxon>Dikarya</taxon>
        <taxon>Ascomycota</taxon>
        <taxon>Pezizomycotina</taxon>
        <taxon>Sordariomycetes</taxon>
        <taxon>Hypocreomycetidae</taxon>
        <taxon>Hypocreales</taxon>
        <taxon>Hypocreaceae</taxon>
        <taxon>Trichoderma</taxon>
    </lineage>
</organism>
<sequence length="108" mass="12629">MDRRLRWRVCHFFWIFSFGSFLLALRWRLGSFLPPLCTASLSFVSSTKSRRREPKLGLALPPQRLIVFTGHSLFPLLNELGNKKDYTCMMDVKKTNKDTIFGRTDGMR</sequence>
<protein>
    <submittedName>
        <fullName evidence="2">Uncharacterized protein</fullName>
    </submittedName>
</protein>
<evidence type="ECO:0000256" key="1">
    <source>
        <dbReference type="SAM" id="Phobius"/>
    </source>
</evidence>
<reference evidence="2 3" key="1">
    <citation type="submission" date="2016-07" db="EMBL/GenBank/DDBJ databases">
        <title>Multiple horizontal gene transfer events from other fungi enriched the ability of initially mycotrophic Trichoderma (Ascomycota) to feed on dead plant biomass.</title>
        <authorList>
            <consortium name="DOE Joint Genome Institute"/>
            <person name="Aerts A."/>
            <person name="Atanasova L."/>
            <person name="Chenthamara K."/>
            <person name="Zhang J."/>
            <person name="Grujic M."/>
            <person name="Henrissat B."/>
            <person name="Kuo A."/>
            <person name="Salamov A."/>
            <person name="Lipzen A."/>
            <person name="Labutti K."/>
            <person name="Barry K."/>
            <person name="Miao Y."/>
            <person name="Rahimi M.J."/>
            <person name="Shen Q."/>
            <person name="Grigoriev I.V."/>
            <person name="Kubicek C.P."/>
            <person name="Druzhinina I.S."/>
        </authorList>
    </citation>
    <scope>NUCLEOTIDE SEQUENCE [LARGE SCALE GENOMIC DNA]</scope>
    <source>
        <strain evidence="2 3">ATCC 18648</strain>
    </source>
</reference>
<evidence type="ECO:0000313" key="2">
    <source>
        <dbReference type="EMBL" id="PTB76476.1"/>
    </source>
</evidence>
<dbReference type="Proteomes" id="UP000240760">
    <property type="component" value="Unassembled WGS sequence"/>
</dbReference>
<name>A0A2T4C4H8_TRILO</name>
<keyword evidence="1" id="KW-0472">Membrane</keyword>
<proteinExistence type="predicted"/>
<keyword evidence="3" id="KW-1185">Reference proteome</keyword>
<accession>A0A2T4C4H8</accession>
<gene>
    <name evidence="2" type="ORF">M440DRAFT_1401924</name>
</gene>
<feature type="transmembrane region" description="Helical" evidence="1">
    <location>
        <begin position="12"/>
        <end position="29"/>
    </location>
</feature>
<evidence type="ECO:0000313" key="3">
    <source>
        <dbReference type="Proteomes" id="UP000240760"/>
    </source>
</evidence>
<keyword evidence="1" id="KW-1133">Transmembrane helix</keyword>
<keyword evidence="1" id="KW-0812">Transmembrane</keyword>